<name>C1MMG9_MICPC</name>
<evidence type="ECO:0000313" key="2">
    <source>
        <dbReference type="Proteomes" id="UP000001876"/>
    </source>
</evidence>
<evidence type="ECO:0000313" key="1">
    <source>
        <dbReference type="EMBL" id="EEH59049.1"/>
    </source>
</evidence>
<dbReference type="EMBL" id="GG663737">
    <property type="protein sequence ID" value="EEH59049.1"/>
    <property type="molecule type" value="Genomic_DNA"/>
</dbReference>
<dbReference type="GeneID" id="9682843"/>
<sequence>MASDSARGLAAFGAFGVFSAAYVYAMARAERARDDRERVLVLVSGDGFTSASLDAPSAPATFVGCALVRGVKMYIDPKLKGCREYVDPKDGSQRVNPALVCSGDDLDANVYECYAVEPSAVLRALRGEPRMLGLTTDTVLVDLDASETSAKLSRLLKRRAQDEHLANGGTLATVDYDRAALLTFVAHRIPRGAVPAEPAYAKDDGTRVFEWTACVGAFAEGVDAVGEDGDGAAREKHARALERATRSAQRNGKWLNESDPYGAGPGTLRCRGVTTRDAEALAAPETEARPDIDAPFPARPRTRGWVHADPLGLFFPSLVSAHHPSLTIPTYLDAFRLRH</sequence>
<gene>
    <name evidence="1" type="ORF">MICPUCDRAFT_70814</name>
</gene>
<accession>C1MMG9</accession>
<protein>
    <submittedName>
        <fullName evidence="1">Predicted protein</fullName>
    </submittedName>
</protein>
<keyword evidence="2" id="KW-1185">Reference proteome</keyword>
<dbReference type="AlphaFoldDB" id="C1MMG9"/>
<dbReference type="RefSeq" id="XP_003057404.1">
    <property type="nucleotide sequence ID" value="XM_003057358.1"/>
</dbReference>
<reference evidence="1 2" key="1">
    <citation type="journal article" date="2009" name="Science">
        <title>Green evolution and dynamic adaptations revealed by genomes of the marine picoeukaryotes Micromonas.</title>
        <authorList>
            <person name="Worden A.Z."/>
            <person name="Lee J.H."/>
            <person name="Mock T."/>
            <person name="Rouze P."/>
            <person name="Simmons M.P."/>
            <person name="Aerts A.L."/>
            <person name="Allen A.E."/>
            <person name="Cuvelier M.L."/>
            <person name="Derelle E."/>
            <person name="Everett M.V."/>
            <person name="Foulon E."/>
            <person name="Grimwood J."/>
            <person name="Gundlach H."/>
            <person name="Henrissat B."/>
            <person name="Napoli C."/>
            <person name="McDonald S.M."/>
            <person name="Parker M.S."/>
            <person name="Rombauts S."/>
            <person name="Salamov A."/>
            <person name="Von Dassow P."/>
            <person name="Badger J.H."/>
            <person name="Coutinho P.M."/>
            <person name="Demir E."/>
            <person name="Dubchak I."/>
            <person name="Gentemann C."/>
            <person name="Eikrem W."/>
            <person name="Gready J.E."/>
            <person name="John U."/>
            <person name="Lanier W."/>
            <person name="Lindquist E.A."/>
            <person name="Lucas S."/>
            <person name="Mayer K.F."/>
            <person name="Moreau H."/>
            <person name="Not F."/>
            <person name="Otillar R."/>
            <person name="Panaud O."/>
            <person name="Pangilinan J."/>
            <person name="Paulsen I."/>
            <person name="Piegu B."/>
            <person name="Poliakov A."/>
            <person name="Robbens S."/>
            <person name="Schmutz J."/>
            <person name="Toulza E."/>
            <person name="Wyss T."/>
            <person name="Zelensky A."/>
            <person name="Zhou K."/>
            <person name="Armbrust E.V."/>
            <person name="Bhattacharya D."/>
            <person name="Goodenough U.W."/>
            <person name="Van de Peer Y."/>
            <person name="Grigoriev I.V."/>
        </authorList>
    </citation>
    <scope>NUCLEOTIDE SEQUENCE [LARGE SCALE GENOMIC DNA]</scope>
    <source>
        <strain evidence="1 2">CCMP1545</strain>
    </source>
</reference>
<organism evidence="2">
    <name type="scientific">Micromonas pusilla (strain CCMP1545)</name>
    <name type="common">Picoplanktonic green alga</name>
    <dbReference type="NCBI Taxonomy" id="564608"/>
    <lineage>
        <taxon>Eukaryota</taxon>
        <taxon>Viridiplantae</taxon>
        <taxon>Chlorophyta</taxon>
        <taxon>Mamiellophyceae</taxon>
        <taxon>Mamiellales</taxon>
        <taxon>Mamiellaceae</taxon>
        <taxon>Micromonas</taxon>
    </lineage>
</organism>
<dbReference type="Proteomes" id="UP000001876">
    <property type="component" value="Unassembled WGS sequence"/>
</dbReference>
<proteinExistence type="predicted"/>
<dbReference type="KEGG" id="mpp:MICPUCDRAFT_70814"/>
<dbReference type="OrthoDB" id="39247at2759"/>